<keyword evidence="2" id="KW-1185">Reference proteome</keyword>
<name>A0ABT3T0Y0_9GAMM</name>
<gene>
    <name evidence="1" type="ORF">EYC82_00465</name>
</gene>
<reference evidence="1" key="1">
    <citation type="submission" date="2019-02" db="EMBL/GenBank/DDBJ databases">
        <authorList>
            <person name="Li S.-H."/>
        </authorList>
    </citation>
    <scope>NUCLEOTIDE SEQUENCE</scope>
    <source>
        <strain evidence="1">IMCC11814</strain>
    </source>
</reference>
<accession>A0ABT3T0Y0</accession>
<dbReference type="RefSeq" id="WP_279247586.1">
    <property type="nucleotide sequence ID" value="NZ_SHNO01000001.1"/>
</dbReference>
<sequence>MEKWIYPLWKRSGQTADELRDTLLAELSPKLTSRIDVHGLRICVADSAVSAASGRRMESCTPVPDAMLSLWVDFRGVAPAWEALVDQYVARKTAYLVAEAEPLVSQLRHPSQSGERVYGMCQVVFLSSPADMEREDFLATWKDSHTQVAIDTQSTFGYRQNLVVRRQEGDARHCDAIVEENFPPEAMKDDHIFYATGGDKDLLKQHMQAMMDSCTRFIDFAKIDVIPMSEYLMEPLLEVR</sequence>
<dbReference type="Gene3D" id="3.30.70.100">
    <property type="match status" value="1"/>
</dbReference>
<evidence type="ECO:0000313" key="2">
    <source>
        <dbReference type="Proteomes" id="UP001143304"/>
    </source>
</evidence>
<dbReference type="SUPFAM" id="SSF54909">
    <property type="entry name" value="Dimeric alpha+beta barrel"/>
    <property type="match status" value="1"/>
</dbReference>
<protein>
    <recommendedName>
        <fullName evidence="3">EthD domain-containing protein</fullName>
    </recommendedName>
</protein>
<comment type="caution">
    <text evidence="1">The sequence shown here is derived from an EMBL/GenBank/DDBJ whole genome shotgun (WGS) entry which is preliminary data.</text>
</comment>
<evidence type="ECO:0000313" key="1">
    <source>
        <dbReference type="EMBL" id="MCX2975825.1"/>
    </source>
</evidence>
<proteinExistence type="predicted"/>
<dbReference type="InterPro" id="IPR011008">
    <property type="entry name" value="Dimeric_a/b-barrel"/>
</dbReference>
<dbReference type="EMBL" id="SHNO01000001">
    <property type="protein sequence ID" value="MCX2975825.1"/>
    <property type="molecule type" value="Genomic_DNA"/>
</dbReference>
<organism evidence="1 2">
    <name type="scientific">Candidatus Marimicrobium litorale</name>
    <dbReference type="NCBI Taxonomy" id="2518991"/>
    <lineage>
        <taxon>Bacteria</taxon>
        <taxon>Pseudomonadati</taxon>
        <taxon>Pseudomonadota</taxon>
        <taxon>Gammaproteobacteria</taxon>
        <taxon>Cellvibrionales</taxon>
        <taxon>Halieaceae</taxon>
        <taxon>Marimicrobium</taxon>
    </lineage>
</organism>
<dbReference type="Proteomes" id="UP001143304">
    <property type="component" value="Unassembled WGS sequence"/>
</dbReference>
<evidence type="ECO:0008006" key="3">
    <source>
        <dbReference type="Google" id="ProtNLM"/>
    </source>
</evidence>